<dbReference type="AlphaFoldDB" id="A0A0A5G8Y3"/>
<sequence length="87" mass="10100">MVPYHKNKQQAFQAAQQGFQQALDANDNRVKTIGKAEYGKELAHLTQEMNEAFVQINKALEVASEHQYNQLKQYEQDLMTIQNEMDQ</sequence>
<keyword evidence="3" id="KW-1185">Reference proteome</keyword>
<comment type="caution">
    <text evidence="2">The sequence shown here is derived from an EMBL/GenBank/DDBJ whole genome shotgun (WGS) entry which is preliminary data.</text>
</comment>
<name>A0A0A5G8Y3_9BACI</name>
<evidence type="ECO:0000313" key="3">
    <source>
        <dbReference type="Proteomes" id="UP000030401"/>
    </source>
</evidence>
<dbReference type="Proteomes" id="UP000030401">
    <property type="component" value="Unassembled WGS sequence"/>
</dbReference>
<keyword evidence="1" id="KW-0175">Coiled coil</keyword>
<dbReference type="eggNOG" id="ENOG5032SGT">
    <property type="taxonomic scope" value="Bacteria"/>
</dbReference>
<dbReference type="EMBL" id="AVPG01000006">
    <property type="protein sequence ID" value="KGX87560.1"/>
    <property type="molecule type" value="Genomic_DNA"/>
</dbReference>
<evidence type="ECO:0008006" key="4">
    <source>
        <dbReference type="Google" id="ProtNLM"/>
    </source>
</evidence>
<accession>A0A0A5G8Y3</accession>
<evidence type="ECO:0000313" key="2">
    <source>
        <dbReference type="EMBL" id="KGX87560.1"/>
    </source>
</evidence>
<gene>
    <name evidence="2" type="ORF">N784_15040</name>
</gene>
<protein>
    <recommendedName>
        <fullName evidence="4">Small, acid-soluble spore protein N</fullName>
    </recommendedName>
</protein>
<feature type="coiled-coil region" evidence="1">
    <location>
        <begin position="57"/>
        <end position="84"/>
    </location>
</feature>
<organism evidence="2 3">
    <name type="scientific">Pontibacillus litoralis JSM 072002</name>
    <dbReference type="NCBI Taxonomy" id="1385512"/>
    <lineage>
        <taxon>Bacteria</taxon>
        <taxon>Bacillati</taxon>
        <taxon>Bacillota</taxon>
        <taxon>Bacilli</taxon>
        <taxon>Bacillales</taxon>
        <taxon>Bacillaceae</taxon>
        <taxon>Pontibacillus</taxon>
    </lineage>
</organism>
<reference evidence="2 3" key="1">
    <citation type="submission" date="2013-08" db="EMBL/GenBank/DDBJ databases">
        <authorList>
            <person name="Huang J."/>
            <person name="Wang G."/>
        </authorList>
    </citation>
    <scope>NUCLEOTIDE SEQUENCE [LARGE SCALE GENOMIC DNA]</scope>
    <source>
        <strain evidence="2 3">JSM 072002</strain>
    </source>
</reference>
<dbReference type="RefSeq" id="WP_269745323.1">
    <property type="nucleotide sequence ID" value="NZ_AVPG01000006.1"/>
</dbReference>
<evidence type="ECO:0000256" key="1">
    <source>
        <dbReference type="SAM" id="Coils"/>
    </source>
</evidence>
<proteinExistence type="predicted"/>